<feature type="chain" id="PRO_5020969525" description="SCP domain-containing protein" evidence="2">
    <location>
        <begin position="20"/>
        <end position="275"/>
    </location>
</feature>
<evidence type="ECO:0000256" key="1">
    <source>
        <dbReference type="SAM" id="MobiDB-lite"/>
    </source>
</evidence>
<feature type="compositionally biased region" description="Low complexity" evidence="1">
    <location>
        <begin position="84"/>
        <end position="108"/>
    </location>
</feature>
<evidence type="ECO:0000256" key="2">
    <source>
        <dbReference type="SAM" id="SignalP"/>
    </source>
</evidence>
<dbReference type="SMART" id="SM00198">
    <property type="entry name" value="SCP"/>
    <property type="match status" value="1"/>
</dbReference>
<dbReference type="Gene3D" id="3.40.33.10">
    <property type="entry name" value="CAP"/>
    <property type="match status" value="1"/>
</dbReference>
<comment type="caution">
    <text evidence="4">The sequence shown here is derived from an EMBL/GenBank/DDBJ whole genome shotgun (WGS) entry which is preliminary data.</text>
</comment>
<gene>
    <name evidence="4" type="ORF">M231_07424</name>
</gene>
<feature type="region of interest" description="Disordered" evidence="1">
    <location>
        <begin position="16"/>
        <end position="63"/>
    </location>
</feature>
<name>A0A4Q1BFM5_TREME</name>
<evidence type="ECO:0000313" key="4">
    <source>
        <dbReference type="EMBL" id="RXK35321.1"/>
    </source>
</evidence>
<dbReference type="SUPFAM" id="SSF55797">
    <property type="entry name" value="PR-1-like"/>
    <property type="match status" value="1"/>
</dbReference>
<feature type="signal peptide" evidence="2">
    <location>
        <begin position="1"/>
        <end position="19"/>
    </location>
</feature>
<dbReference type="Pfam" id="PF00188">
    <property type="entry name" value="CAP"/>
    <property type="match status" value="1"/>
</dbReference>
<dbReference type="AlphaFoldDB" id="A0A4Q1BFM5"/>
<dbReference type="OrthoDB" id="337038at2759"/>
<dbReference type="InterPro" id="IPR001283">
    <property type="entry name" value="CRISP-related"/>
</dbReference>
<dbReference type="PANTHER" id="PTHR10334">
    <property type="entry name" value="CYSTEINE-RICH SECRETORY PROTEIN-RELATED"/>
    <property type="match status" value="1"/>
</dbReference>
<dbReference type="Proteomes" id="UP000289152">
    <property type="component" value="Unassembled WGS sequence"/>
</dbReference>
<accession>A0A4Q1BFM5</accession>
<feature type="domain" description="SCP" evidence="3">
    <location>
        <begin position="118"/>
        <end position="253"/>
    </location>
</feature>
<sequence>MLATALLSLLPLLAPSADARPHHGRHGVPLVRDTAPPPQFKMQDMKPRDTPTPSASTLPSTIPSDFAEGLGILKSWFGKHRHYSSSSASSETPTSATSTSPSAEPTSSGVGIPDEDDSFEEYILKLHNDFRAAYGAGPLTYNSTLAEYAQHVSDSCDFTHTNGPWGENLAAVSGFDDSTGEGFQEWASEAAYYDWSNPTFSDSTGHFTQTVWKATTEVGCAMSNCPGDTIFPTLNQNSSFLVCEYYTAGNIILLGDPGAYFRINVGEYQNNTSSS</sequence>
<organism evidence="4 5">
    <name type="scientific">Tremella mesenterica</name>
    <name type="common">Jelly fungus</name>
    <dbReference type="NCBI Taxonomy" id="5217"/>
    <lineage>
        <taxon>Eukaryota</taxon>
        <taxon>Fungi</taxon>
        <taxon>Dikarya</taxon>
        <taxon>Basidiomycota</taxon>
        <taxon>Agaricomycotina</taxon>
        <taxon>Tremellomycetes</taxon>
        <taxon>Tremellales</taxon>
        <taxon>Tremellaceae</taxon>
        <taxon>Tremella</taxon>
    </lineage>
</organism>
<dbReference type="InParanoid" id="A0A4Q1BFM5"/>
<reference evidence="4 5" key="1">
    <citation type="submission" date="2016-06" db="EMBL/GenBank/DDBJ databases">
        <title>Evolution of pathogenesis and genome organization in the Tremellales.</title>
        <authorList>
            <person name="Cuomo C."/>
            <person name="Litvintseva A."/>
            <person name="Heitman J."/>
            <person name="Chen Y."/>
            <person name="Sun S."/>
            <person name="Springer D."/>
            <person name="Dromer F."/>
            <person name="Young S."/>
            <person name="Zeng Q."/>
            <person name="Chapman S."/>
            <person name="Gujja S."/>
            <person name="Saif S."/>
            <person name="Birren B."/>
        </authorList>
    </citation>
    <scope>NUCLEOTIDE SEQUENCE [LARGE SCALE GENOMIC DNA]</scope>
    <source>
        <strain evidence="4 5">ATCC 28783</strain>
    </source>
</reference>
<evidence type="ECO:0000259" key="3">
    <source>
        <dbReference type="SMART" id="SM00198"/>
    </source>
</evidence>
<dbReference type="PRINTS" id="PR00837">
    <property type="entry name" value="V5TPXLIKE"/>
</dbReference>
<dbReference type="VEuPathDB" id="FungiDB:TREMEDRAFT_28045"/>
<evidence type="ECO:0000313" key="5">
    <source>
        <dbReference type="Proteomes" id="UP000289152"/>
    </source>
</evidence>
<feature type="region of interest" description="Disordered" evidence="1">
    <location>
        <begin position="84"/>
        <end position="115"/>
    </location>
</feature>
<proteinExistence type="predicted"/>
<keyword evidence="5" id="KW-1185">Reference proteome</keyword>
<dbReference type="InterPro" id="IPR035940">
    <property type="entry name" value="CAP_sf"/>
</dbReference>
<feature type="compositionally biased region" description="Low complexity" evidence="1">
    <location>
        <begin position="51"/>
        <end position="63"/>
    </location>
</feature>
<dbReference type="EMBL" id="SDIL01000144">
    <property type="protein sequence ID" value="RXK35321.1"/>
    <property type="molecule type" value="Genomic_DNA"/>
</dbReference>
<keyword evidence="2" id="KW-0732">Signal</keyword>
<protein>
    <recommendedName>
        <fullName evidence="3">SCP domain-containing protein</fullName>
    </recommendedName>
</protein>
<dbReference type="InterPro" id="IPR014044">
    <property type="entry name" value="CAP_dom"/>
</dbReference>